<comment type="subcellular location">
    <subcellularLocation>
        <location evidence="1">Nucleus</location>
    </subcellularLocation>
</comment>
<name>A0A1Y2FNG5_PROLT</name>
<dbReference type="PANTHER" id="PTHR40626">
    <property type="entry name" value="MIP31509P"/>
    <property type="match status" value="1"/>
</dbReference>
<dbReference type="PROSITE" id="PS50157">
    <property type="entry name" value="ZINC_FINGER_C2H2_2"/>
    <property type="match status" value="2"/>
</dbReference>
<keyword evidence="3" id="KW-0677">Repeat</keyword>
<dbReference type="GO" id="GO:0005634">
    <property type="term" value="C:nucleus"/>
    <property type="evidence" value="ECO:0007669"/>
    <property type="project" value="UniProtKB-SubCell"/>
</dbReference>
<gene>
    <name evidence="10" type="ORF">BCR37DRAFT_241820</name>
</gene>
<dbReference type="InterPro" id="IPR036236">
    <property type="entry name" value="Znf_C2H2_sf"/>
</dbReference>
<feature type="region of interest" description="Disordered" evidence="8">
    <location>
        <begin position="109"/>
        <end position="129"/>
    </location>
</feature>
<dbReference type="GO" id="GO:0008270">
    <property type="term" value="F:zinc ion binding"/>
    <property type="evidence" value="ECO:0007669"/>
    <property type="project" value="UniProtKB-KW"/>
</dbReference>
<sequence>MPSSKIPSEPKLATSKERPFVCRHCPNRFLRAEHLKRHERLHTGLQPYKCEFCPSCFTRGDMLLRHERKHHAKDKPPQVAKPRSKSSGSATRPASASVALAEIRAEQQALNGQHGRPGGLAGRSNSMSVYEGSHLPSSLMAASPVEGGLMTQQDYESALRLTTSPSSAESPASVAASVPANMGTNYTNFAMNIGTSSAFGYDEEGHFNNPLMTASPGAIAGESLLSQNQQQHAMFNMMQQPFTTDDYTPYQLQHQMMQQQDPLQAQTLHHHASNSSLHTVESTTTAPSNLYLANPAMQLQQDNRASASSPAGMQYDMLSSSFPTPTYSHLSSGFMMPSHPLRHVHHERANSMIVDGVDMHPSHLLMNQYKQTGLDFDEDGVIVEDDDEEGDDLNTFAGVGLSSGSALFAGVPNILDSAFAFNSDLAYTESSNPDVDEDAKSSASAPNGNHGRPASQRASVSDRGESPSS</sequence>
<dbReference type="SMART" id="SM00355">
    <property type="entry name" value="ZnF_C2H2"/>
    <property type="match status" value="2"/>
</dbReference>
<feature type="domain" description="C2H2-type" evidence="9">
    <location>
        <begin position="20"/>
        <end position="47"/>
    </location>
</feature>
<evidence type="ECO:0000256" key="3">
    <source>
        <dbReference type="ARBA" id="ARBA00022737"/>
    </source>
</evidence>
<feature type="domain" description="C2H2-type" evidence="9">
    <location>
        <begin position="48"/>
        <end position="76"/>
    </location>
</feature>
<dbReference type="SUPFAM" id="SSF57667">
    <property type="entry name" value="beta-beta-alpha zinc fingers"/>
    <property type="match status" value="1"/>
</dbReference>
<dbReference type="GeneID" id="63783160"/>
<dbReference type="PANTHER" id="PTHR40626:SF31">
    <property type="entry name" value="TRANSCRIPTIONAL ACTIVATOR_REPRESSOR MOT3"/>
    <property type="match status" value="1"/>
</dbReference>
<evidence type="ECO:0000256" key="5">
    <source>
        <dbReference type="ARBA" id="ARBA00022833"/>
    </source>
</evidence>
<dbReference type="Gene3D" id="3.30.160.60">
    <property type="entry name" value="Classic Zinc Finger"/>
    <property type="match status" value="2"/>
</dbReference>
<keyword evidence="11" id="KW-1185">Reference proteome</keyword>
<dbReference type="FunFam" id="3.30.160.60:FF:000145">
    <property type="entry name" value="Zinc finger protein 574"/>
    <property type="match status" value="1"/>
</dbReference>
<dbReference type="GO" id="GO:0000978">
    <property type="term" value="F:RNA polymerase II cis-regulatory region sequence-specific DNA binding"/>
    <property type="evidence" value="ECO:0007669"/>
    <property type="project" value="InterPro"/>
</dbReference>
<dbReference type="Proteomes" id="UP000193685">
    <property type="component" value="Unassembled WGS sequence"/>
</dbReference>
<keyword evidence="5" id="KW-0862">Zinc</keyword>
<dbReference type="GO" id="GO:0000981">
    <property type="term" value="F:DNA-binding transcription factor activity, RNA polymerase II-specific"/>
    <property type="evidence" value="ECO:0007669"/>
    <property type="project" value="InterPro"/>
</dbReference>
<dbReference type="InterPro" id="IPR013087">
    <property type="entry name" value="Znf_C2H2_type"/>
</dbReference>
<dbReference type="RefSeq" id="XP_040727032.1">
    <property type="nucleotide sequence ID" value="XM_040866561.1"/>
</dbReference>
<dbReference type="PROSITE" id="PS00028">
    <property type="entry name" value="ZINC_FINGER_C2H2_1"/>
    <property type="match status" value="2"/>
</dbReference>
<feature type="region of interest" description="Disordered" evidence="8">
    <location>
        <begin position="428"/>
        <end position="469"/>
    </location>
</feature>
<evidence type="ECO:0000256" key="6">
    <source>
        <dbReference type="ARBA" id="ARBA00023242"/>
    </source>
</evidence>
<proteinExistence type="predicted"/>
<dbReference type="STRING" id="56484.A0A1Y2FNG5"/>
<feature type="region of interest" description="Disordered" evidence="8">
    <location>
        <begin position="69"/>
        <end position="97"/>
    </location>
</feature>
<feature type="compositionally biased region" description="Basic and acidic residues" evidence="8">
    <location>
        <begin position="460"/>
        <end position="469"/>
    </location>
</feature>
<reference evidence="10 11" key="1">
    <citation type="submission" date="2016-07" db="EMBL/GenBank/DDBJ databases">
        <title>Pervasive Adenine N6-methylation of Active Genes in Fungi.</title>
        <authorList>
            <consortium name="DOE Joint Genome Institute"/>
            <person name="Mondo S.J."/>
            <person name="Dannebaum R.O."/>
            <person name="Kuo R.C."/>
            <person name="Labutti K."/>
            <person name="Haridas S."/>
            <person name="Kuo A."/>
            <person name="Salamov A."/>
            <person name="Ahrendt S.R."/>
            <person name="Lipzen A."/>
            <person name="Sullivan W."/>
            <person name="Andreopoulos W.B."/>
            <person name="Clum A."/>
            <person name="Lindquist E."/>
            <person name="Daum C."/>
            <person name="Ramamoorthy G.K."/>
            <person name="Gryganskyi A."/>
            <person name="Culley D."/>
            <person name="Magnuson J.K."/>
            <person name="James T.Y."/>
            <person name="O'Malley M.A."/>
            <person name="Stajich J.E."/>
            <person name="Spatafora J.W."/>
            <person name="Visel A."/>
            <person name="Grigoriev I.V."/>
        </authorList>
    </citation>
    <scope>NUCLEOTIDE SEQUENCE [LARGE SCALE GENOMIC DNA]</scope>
    <source>
        <strain evidence="10 11">12-1054</strain>
    </source>
</reference>
<evidence type="ECO:0000256" key="2">
    <source>
        <dbReference type="ARBA" id="ARBA00022723"/>
    </source>
</evidence>
<accession>A0A1Y2FNG5</accession>
<evidence type="ECO:0000313" key="11">
    <source>
        <dbReference type="Proteomes" id="UP000193685"/>
    </source>
</evidence>
<evidence type="ECO:0000313" key="10">
    <source>
        <dbReference type="EMBL" id="ORY85550.1"/>
    </source>
</evidence>
<dbReference type="OMA" id="QVENTHA"/>
<protein>
    <recommendedName>
        <fullName evidence="9">C2H2-type domain-containing protein</fullName>
    </recommendedName>
</protein>
<evidence type="ECO:0000259" key="9">
    <source>
        <dbReference type="PROSITE" id="PS50157"/>
    </source>
</evidence>
<dbReference type="AlphaFoldDB" id="A0A1Y2FNG5"/>
<keyword evidence="2" id="KW-0479">Metal-binding</keyword>
<evidence type="ECO:0000256" key="8">
    <source>
        <dbReference type="SAM" id="MobiDB-lite"/>
    </source>
</evidence>
<dbReference type="EMBL" id="MCFI01000004">
    <property type="protein sequence ID" value="ORY85550.1"/>
    <property type="molecule type" value="Genomic_DNA"/>
</dbReference>
<feature type="compositionally biased region" description="Polar residues" evidence="8">
    <location>
        <begin position="85"/>
        <end position="94"/>
    </location>
</feature>
<keyword evidence="4 7" id="KW-0863">Zinc-finger</keyword>
<organism evidence="10 11">
    <name type="scientific">Protomyces lactucae-debilis</name>
    <dbReference type="NCBI Taxonomy" id="2754530"/>
    <lineage>
        <taxon>Eukaryota</taxon>
        <taxon>Fungi</taxon>
        <taxon>Dikarya</taxon>
        <taxon>Ascomycota</taxon>
        <taxon>Taphrinomycotina</taxon>
        <taxon>Taphrinomycetes</taxon>
        <taxon>Taphrinales</taxon>
        <taxon>Protomycetaceae</taxon>
        <taxon>Protomyces</taxon>
    </lineage>
</organism>
<evidence type="ECO:0000256" key="4">
    <source>
        <dbReference type="ARBA" id="ARBA00022771"/>
    </source>
</evidence>
<dbReference type="OrthoDB" id="654211at2759"/>
<keyword evidence="6" id="KW-0539">Nucleus</keyword>
<comment type="caution">
    <text evidence="10">The sequence shown here is derived from an EMBL/GenBank/DDBJ whole genome shotgun (WGS) entry which is preliminary data.</text>
</comment>
<evidence type="ECO:0000256" key="1">
    <source>
        <dbReference type="ARBA" id="ARBA00004123"/>
    </source>
</evidence>
<evidence type="ECO:0000256" key="7">
    <source>
        <dbReference type="PROSITE-ProRule" id="PRU00042"/>
    </source>
</evidence>
<dbReference type="InterPro" id="IPR051059">
    <property type="entry name" value="VerF-like"/>
</dbReference>
<dbReference type="GO" id="GO:0000785">
    <property type="term" value="C:chromatin"/>
    <property type="evidence" value="ECO:0007669"/>
    <property type="project" value="TreeGrafter"/>
</dbReference>